<reference evidence="2" key="1">
    <citation type="submission" date="2022-10" db="EMBL/GenBank/DDBJ databases">
        <title>Chryseobacterium babae sp. nov. isolated from the gut of the beetle Oryctes rhinoceros, and Chryseobacterium kimseyorum sp. nov., isolated from a stick insect rearing cage.</title>
        <authorList>
            <person name="Shelomi M."/>
            <person name="Han C.-J."/>
            <person name="Chen W.-M."/>
            <person name="Chen H.-K."/>
            <person name="Liaw S.-J."/>
            <person name="Muhle E."/>
            <person name="Clermont D."/>
        </authorList>
    </citation>
    <scope>NUCLEOTIDE SEQUENCE</scope>
    <source>
        <strain evidence="2">WLa1L2M3</strain>
    </source>
</reference>
<feature type="domain" description="Resolvase HTH" evidence="1">
    <location>
        <begin position="94"/>
        <end position="135"/>
    </location>
</feature>
<dbReference type="EMBL" id="JAPDHV010000007">
    <property type="protein sequence ID" value="MCW3162413.1"/>
    <property type="molecule type" value="Genomic_DNA"/>
</dbReference>
<evidence type="ECO:0000313" key="2">
    <source>
        <dbReference type="EMBL" id="MCW3162413.1"/>
    </source>
</evidence>
<evidence type="ECO:0000313" key="3">
    <source>
        <dbReference type="Proteomes" id="UP001163719"/>
    </source>
</evidence>
<dbReference type="RefSeq" id="WP_264744330.1">
    <property type="nucleotide sequence ID" value="NZ_JAPDHV010000007.1"/>
</dbReference>
<organism evidence="2 3">
    <name type="scientific">Chryseobacterium oryctis</name>
    <dbReference type="NCBI Taxonomy" id="2952618"/>
    <lineage>
        <taxon>Bacteria</taxon>
        <taxon>Pseudomonadati</taxon>
        <taxon>Bacteroidota</taxon>
        <taxon>Flavobacteriia</taxon>
        <taxon>Flavobacteriales</taxon>
        <taxon>Weeksellaceae</taxon>
        <taxon>Chryseobacterium group</taxon>
        <taxon>Chryseobacterium</taxon>
    </lineage>
</organism>
<proteinExistence type="predicted"/>
<protein>
    <submittedName>
        <fullName evidence="2">Helix-turn-helix domain-containing protein</fullName>
    </submittedName>
</protein>
<name>A0ABT3HRJ8_9FLAO</name>
<dbReference type="Proteomes" id="UP001163719">
    <property type="component" value="Unassembled WGS sequence"/>
</dbReference>
<dbReference type="SUPFAM" id="SSF46689">
    <property type="entry name" value="Homeodomain-like"/>
    <property type="match status" value="1"/>
</dbReference>
<sequence length="140" mass="16841">MQFKYIHIGSEIHQRVKEYGVDIDRICKFFKCEIEDVENIYRAESIDTNSLLRWSKLLGYDFFRIYSQHLILYSPQGHSKNSASDQKQNSPQFRKNIYTKELIDFILELIESGEKTKQQIINEYKIPKTTLYKWTSKYKK</sequence>
<gene>
    <name evidence="2" type="ORF">OH806_14175</name>
</gene>
<keyword evidence="3" id="KW-1185">Reference proteome</keyword>
<comment type="caution">
    <text evidence="2">The sequence shown here is derived from an EMBL/GenBank/DDBJ whole genome shotgun (WGS) entry which is preliminary data.</text>
</comment>
<accession>A0ABT3HRJ8</accession>
<evidence type="ECO:0000259" key="1">
    <source>
        <dbReference type="Pfam" id="PF02796"/>
    </source>
</evidence>
<dbReference type="Pfam" id="PF02796">
    <property type="entry name" value="HTH_7"/>
    <property type="match status" value="1"/>
</dbReference>
<dbReference type="InterPro" id="IPR006120">
    <property type="entry name" value="Resolvase_HTH_dom"/>
</dbReference>
<dbReference type="Gene3D" id="1.10.10.60">
    <property type="entry name" value="Homeodomain-like"/>
    <property type="match status" value="1"/>
</dbReference>
<dbReference type="InterPro" id="IPR009057">
    <property type="entry name" value="Homeodomain-like_sf"/>
</dbReference>